<dbReference type="Pfam" id="PF09917">
    <property type="entry name" value="DUF2147"/>
    <property type="match status" value="1"/>
</dbReference>
<proteinExistence type="predicted"/>
<dbReference type="EMBL" id="NPDN01000004">
    <property type="protein sequence ID" value="PJZ25628.1"/>
    <property type="molecule type" value="Genomic_DNA"/>
</dbReference>
<dbReference type="PANTHER" id="PTHR36919:SF3">
    <property type="entry name" value="BLL5882 PROTEIN"/>
    <property type="match status" value="1"/>
</dbReference>
<dbReference type="Gene3D" id="2.40.128.520">
    <property type="match status" value="1"/>
</dbReference>
<organism evidence="3 4">
    <name type="scientific">Leptospira hartskeerlii</name>
    <dbReference type="NCBI Taxonomy" id="2023177"/>
    <lineage>
        <taxon>Bacteria</taxon>
        <taxon>Pseudomonadati</taxon>
        <taxon>Spirochaetota</taxon>
        <taxon>Spirochaetia</taxon>
        <taxon>Leptospirales</taxon>
        <taxon>Leptospiraceae</taxon>
        <taxon>Leptospira</taxon>
    </lineage>
</organism>
<keyword evidence="1" id="KW-0732">Signal</keyword>
<protein>
    <recommendedName>
        <fullName evidence="2">DUF2147 domain-containing protein</fullName>
    </recommendedName>
</protein>
<comment type="caution">
    <text evidence="3">The sequence shown here is derived from an EMBL/GenBank/DDBJ whole genome shotgun (WGS) entry which is preliminary data.</text>
</comment>
<sequence>MKRTGAIFLFALFFAGAFSLSADPAPVTGVWRTFNDAGTKEESTVEIYEKDGKIFGKILSLIDPNDKDGKPARCTECDGPEKDKPILGMVIIKGLSADGEKWTGGRILDPNDGTWYKCSLKVTEGGKKLEVRGYIGFSLIGRSQFWQKK</sequence>
<dbReference type="RefSeq" id="WP_100706273.1">
    <property type="nucleotide sequence ID" value="NZ_NPDL01000001.1"/>
</dbReference>
<dbReference type="InterPro" id="IPR019223">
    <property type="entry name" value="DUF2147"/>
</dbReference>
<keyword evidence="4" id="KW-1185">Reference proteome</keyword>
<feature type="chain" id="PRO_5014916152" description="DUF2147 domain-containing protein" evidence="1">
    <location>
        <begin position="22"/>
        <end position="149"/>
    </location>
</feature>
<dbReference type="PANTHER" id="PTHR36919">
    <property type="entry name" value="BLR1215 PROTEIN"/>
    <property type="match status" value="1"/>
</dbReference>
<gene>
    <name evidence="3" type="ORF">CH357_08190</name>
</gene>
<dbReference type="AlphaFoldDB" id="A0A2M9XD68"/>
<evidence type="ECO:0000313" key="4">
    <source>
        <dbReference type="Proteomes" id="UP000232196"/>
    </source>
</evidence>
<feature type="domain" description="DUF2147" evidence="2">
    <location>
        <begin position="29"/>
        <end position="148"/>
    </location>
</feature>
<name>A0A2M9XD68_9LEPT</name>
<evidence type="ECO:0000256" key="1">
    <source>
        <dbReference type="SAM" id="SignalP"/>
    </source>
</evidence>
<reference evidence="3 4" key="1">
    <citation type="submission" date="2017-07" db="EMBL/GenBank/DDBJ databases">
        <title>Leptospira spp. isolated from tropical soils.</title>
        <authorList>
            <person name="Thibeaux R."/>
            <person name="Iraola G."/>
            <person name="Ferres I."/>
            <person name="Bierque E."/>
            <person name="Girault D."/>
            <person name="Soupe-Gilbert M.-E."/>
            <person name="Picardeau M."/>
            <person name="Goarant C."/>
        </authorList>
    </citation>
    <scope>NUCLEOTIDE SEQUENCE [LARGE SCALE GENOMIC DNA]</scope>
    <source>
        <strain evidence="3 4">MCA1-C-A1</strain>
    </source>
</reference>
<feature type="signal peptide" evidence="1">
    <location>
        <begin position="1"/>
        <end position="21"/>
    </location>
</feature>
<accession>A0A2M9XD68</accession>
<evidence type="ECO:0000259" key="2">
    <source>
        <dbReference type="Pfam" id="PF09917"/>
    </source>
</evidence>
<evidence type="ECO:0000313" key="3">
    <source>
        <dbReference type="EMBL" id="PJZ25628.1"/>
    </source>
</evidence>
<dbReference type="OrthoDB" id="9814399at2"/>
<dbReference type="Proteomes" id="UP000232196">
    <property type="component" value="Unassembled WGS sequence"/>
</dbReference>